<dbReference type="PANTHER" id="PTHR35391">
    <property type="entry name" value="C2H2-TYPE DOMAIN-CONTAINING PROTEIN-RELATED"/>
    <property type="match status" value="1"/>
</dbReference>
<accession>A0A420YI20</accession>
<protein>
    <recommendedName>
        <fullName evidence="2">Oxidoreductase acuF-like C2H2 type zinc-finger domain-containing protein</fullName>
    </recommendedName>
</protein>
<feature type="region of interest" description="Disordered" evidence="1">
    <location>
        <begin position="375"/>
        <end position="397"/>
    </location>
</feature>
<dbReference type="AlphaFoldDB" id="A0A420YI20"/>
<evidence type="ECO:0000313" key="3">
    <source>
        <dbReference type="EMBL" id="RKU47534.1"/>
    </source>
</evidence>
<sequence>MNSICTTLLERLSPLHPTIDMGGIASSLRRTIEEAADRLEESYQDDDSRSSTSAASWAMTQDNIDEIIRDLEADVECLRNLDPLLMLRSTRAHTAHAGTNTWIPYQAICDSIANMFPEAQEATVHRVGKAMWDSFLRCMRLRHSNEKSDTVDIVEVARTVFTLSSTPWTEQTKDSGLGSSIATGAENLAFYAQLDDDTIDIPPLPEQAQKGEPFDCIACGRQVRIRNASAWRAHLFSDLRPYVCPFDGCHASSVGPGTRLEFCAHLQLTHAMLFVGDEALRCPLCCGSMDPGLLYVTSHLSKHLEELALRPLKMDADVDSDYDGKMRNPSGQSVSATGSSSLSAETSHISNRANVGLGHIQRLEPTTPADSILRYDRRAGSASDSADTSSVFTRRTQYSTSSLAPPVRAGPEESSFIQQLNMQAAADYGILAREGFVEIPPIHDMDHNVLWCELRDLCGCPAEFSIADTDLWIEHHRVDHLGDRFPSRLVCWFCDHVPFVAAHKRDRYSNFVNRMQHIRQHIWDEYKVPDDMRPDYLMITHLRELGIISKDVYDTAMGYSELPASLRLPDRSSGCSDPAEPRTSSYMPDLRRERRPPRARGHHTHRGSS</sequence>
<organism evidence="3 4">
    <name type="scientific">Coniochaeta pulveracea</name>
    <dbReference type="NCBI Taxonomy" id="177199"/>
    <lineage>
        <taxon>Eukaryota</taxon>
        <taxon>Fungi</taxon>
        <taxon>Dikarya</taxon>
        <taxon>Ascomycota</taxon>
        <taxon>Pezizomycotina</taxon>
        <taxon>Sordariomycetes</taxon>
        <taxon>Sordariomycetidae</taxon>
        <taxon>Coniochaetales</taxon>
        <taxon>Coniochaetaceae</taxon>
        <taxon>Coniochaeta</taxon>
    </lineage>
</organism>
<feature type="domain" description="Oxidoreductase acuF-like C2H2 type zinc-finger" evidence="2">
    <location>
        <begin position="211"/>
        <end position="239"/>
    </location>
</feature>
<dbReference type="OrthoDB" id="409136at2759"/>
<dbReference type="EMBL" id="QVQW01000008">
    <property type="protein sequence ID" value="RKU47534.1"/>
    <property type="molecule type" value="Genomic_DNA"/>
</dbReference>
<feature type="region of interest" description="Disordered" evidence="1">
    <location>
        <begin position="569"/>
        <end position="609"/>
    </location>
</feature>
<dbReference type="Proteomes" id="UP000275385">
    <property type="component" value="Unassembled WGS sequence"/>
</dbReference>
<keyword evidence="4" id="KW-1185">Reference proteome</keyword>
<evidence type="ECO:0000259" key="2">
    <source>
        <dbReference type="Pfam" id="PF26082"/>
    </source>
</evidence>
<feature type="compositionally biased region" description="Basic residues" evidence="1">
    <location>
        <begin position="593"/>
        <end position="609"/>
    </location>
</feature>
<feature type="region of interest" description="Disordered" evidence="1">
    <location>
        <begin position="320"/>
        <end position="345"/>
    </location>
</feature>
<feature type="compositionally biased region" description="Low complexity" evidence="1">
    <location>
        <begin position="330"/>
        <end position="345"/>
    </location>
</feature>
<evidence type="ECO:0000256" key="1">
    <source>
        <dbReference type="SAM" id="MobiDB-lite"/>
    </source>
</evidence>
<evidence type="ECO:0000313" key="4">
    <source>
        <dbReference type="Proteomes" id="UP000275385"/>
    </source>
</evidence>
<reference evidence="3 4" key="1">
    <citation type="submission" date="2018-08" db="EMBL/GenBank/DDBJ databases">
        <title>Draft genome of the lignicolous fungus Coniochaeta pulveracea.</title>
        <authorList>
            <person name="Borstlap C.J."/>
            <person name="De Witt R.N."/>
            <person name="Botha A."/>
            <person name="Volschenk H."/>
        </authorList>
    </citation>
    <scope>NUCLEOTIDE SEQUENCE [LARGE SCALE GENOMIC DNA]</scope>
    <source>
        <strain evidence="3 4">CAB683</strain>
    </source>
</reference>
<dbReference type="PANTHER" id="PTHR35391:SF5">
    <property type="entry name" value="DUF6590 DOMAIN-CONTAINING PROTEIN"/>
    <property type="match status" value="1"/>
</dbReference>
<feature type="compositionally biased region" description="Low complexity" evidence="1">
    <location>
        <begin position="380"/>
        <end position="390"/>
    </location>
</feature>
<name>A0A420YI20_9PEZI</name>
<gene>
    <name evidence="3" type="ORF">DL546_005618</name>
</gene>
<dbReference type="STRING" id="177199.A0A420YI20"/>
<proteinExistence type="predicted"/>
<dbReference type="InterPro" id="IPR058925">
    <property type="entry name" value="zf-C2H2_AcuF"/>
</dbReference>
<dbReference type="Pfam" id="PF26082">
    <property type="entry name" value="zf-C2H2_AcuF"/>
    <property type="match status" value="1"/>
</dbReference>
<comment type="caution">
    <text evidence="3">The sequence shown here is derived from an EMBL/GenBank/DDBJ whole genome shotgun (WGS) entry which is preliminary data.</text>
</comment>